<dbReference type="eggNOG" id="COG0665">
    <property type="taxonomic scope" value="Bacteria"/>
</dbReference>
<comment type="caution">
    <text evidence="6">The sequence shown here is derived from an EMBL/GenBank/DDBJ whole genome shotgun (WGS) entry which is preliminary data.</text>
</comment>
<evidence type="ECO:0000259" key="5">
    <source>
        <dbReference type="Pfam" id="PF01266"/>
    </source>
</evidence>
<dbReference type="PANTHER" id="PTHR13847:SF286">
    <property type="entry name" value="D-AMINO ACID DEHYDROGENASE"/>
    <property type="match status" value="1"/>
</dbReference>
<protein>
    <submittedName>
        <fullName evidence="6">Amino acid oxidase</fullName>
    </submittedName>
</protein>
<name>A0A074L2G9_9BACT</name>
<dbReference type="Pfam" id="PF01266">
    <property type="entry name" value="DAO"/>
    <property type="match status" value="1"/>
</dbReference>
<sequence>MEVDFLLIGQGLAGTILAHRLRSAGKQVGIIDLAKENKSSRIAAGLYNPITGKKLVKTWNADKIFPEIERLYQELEKELGVKILYPTAIYRPFLSIEEQNEWMGYSSEDNFEDYIEEIRTKSYYQEVNDSYGGVLLKNSGYVDINTLLDAYQQKLIGERVLLDDAFQEDLLRIREDGVLYKDIKAGAIVYTNGLGAMKSRFFEKLPFAPVKGEILVLKQPFIPKEIINRGVFRITLPNGTHRVGSTYSWDDLDQGPTERAKKEILEKYEKLIKIPENTIIEHATGIRPATRDRKPILGKHPDYRNVYIFNGLGAKGVSLAPYYSLQMRDLLIFDKEVEKDVNISRFFKYI</sequence>
<dbReference type="Proteomes" id="UP000027821">
    <property type="component" value="Unassembled WGS sequence"/>
</dbReference>
<dbReference type="Gene3D" id="3.30.9.10">
    <property type="entry name" value="D-Amino Acid Oxidase, subunit A, domain 2"/>
    <property type="match status" value="1"/>
</dbReference>
<dbReference type="SUPFAM" id="SSF51971">
    <property type="entry name" value="Nucleotide-binding domain"/>
    <property type="match status" value="1"/>
</dbReference>
<organism evidence="6 7">
    <name type="scientific">Anditalea andensis</name>
    <dbReference type="NCBI Taxonomy" id="1048983"/>
    <lineage>
        <taxon>Bacteria</taxon>
        <taxon>Pseudomonadati</taxon>
        <taxon>Bacteroidota</taxon>
        <taxon>Cytophagia</taxon>
        <taxon>Cytophagales</taxon>
        <taxon>Cytophagaceae</taxon>
        <taxon>Anditalea</taxon>
    </lineage>
</organism>
<keyword evidence="3" id="KW-0285">Flavoprotein</keyword>
<evidence type="ECO:0000256" key="4">
    <source>
        <dbReference type="ARBA" id="ARBA00023002"/>
    </source>
</evidence>
<evidence type="ECO:0000313" key="7">
    <source>
        <dbReference type="Proteomes" id="UP000027821"/>
    </source>
</evidence>
<comment type="cofactor">
    <cofactor evidence="1">
        <name>FAD</name>
        <dbReference type="ChEBI" id="CHEBI:57692"/>
    </cofactor>
</comment>
<keyword evidence="4" id="KW-0560">Oxidoreductase</keyword>
<keyword evidence="7" id="KW-1185">Reference proteome</keyword>
<evidence type="ECO:0000256" key="3">
    <source>
        <dbReference type="ARBA" id="ARBA00022630"/>
    </source>
</evidence>
<dbReference type="Gene3D" id="3.50.50.60">
    <property type="entry name" value="FAD/NAD(P)-binding domain"/>
    <property type="match status" value="1"/>
</dbReference>
<dbReference type="GO" id="GO:0005737">
    <property type="term" value="C:cytoplasm"/>
    <property type="evidence" value="ECO:0007669"/>
    <property type="project" value="TreeGrafter"/>
</dbReference>
<dbReference type="InterPro" id="IPR036188">
    <property type="entry name" value="FAD/NAD-bd_sf"/>
</dbReference>
<proteinExistence type="inferred from homology"/>
<reference evidence="6 7" key="1">
    <citation type="submission" date="2014-04" db="EMBL/GenBank/DDBJ databases">
        <title>Characterization and application of a salt tolerant electro-active bacterium.</title>
        <authorList>
            <person name="Yang L."/>
            <person name="Wei S."/>
            <person name="Tay Q.X.M."/>
        </authorList>
    </citation>
    <scope>NUCLEOTIDE SEQUENCE [LARGE SCALE GENOMIC DNA]</scope>
    <source>
        <strain evidence="6 7">LY1</strain>
    </source>
</reference>
<dbReference type="STRING" id="1048983.EL17_02930"/>
<accession>A0A074L2G9</accession>
<gene>
    <name evidence="6" type="ORF">EL17_02930</name>
</gene>
<dbReference type="AlphaFoldDB" id="A0A074L2G9"/>
<evidence type="ECO:0000313" key="6">
    <source>
        <dbReference type="EMBL" id="KEO74645.1"/>
    </source>
</evidence>
<dbReference type="SUPFAM" id="SSF54373">
    <property type="entry name" value="FAD-linked reductases, C-terminal domain"/>
    <property type="match status" value="1"/>
</dbReference>
<comment type="similarity">
    <text evidence="2">Belongs to the DadA oxidoreductase family.</text>
</comment>
<evidence type="ECO:0000256" key="2">
    <source>
        <dbReference type="ARBA" id="ARBA00009410"/>
    </source>
</evidence>
<feature type="domain" description="FAD dependent oxidoreductase" evidence="5">
    <location>
        <begin position="4"/>
        <end position="322"/>
    </location>
</feature>
<dbReference type="OrthoDB" id="214253at2"/>
<dbReference type="RefSeq" id="WP_035070652.1">
    <property type="nucleotide sequence ID" value="NZ_JMIH01000014.1"/>
</dbReference>
<dbReference type="InterPro" id="IPR006076">
    <property type="entry name" value="FAD-dep_OxRdtase"/>
</dbReference>
<dbReference type="EMBL" id="JMIH01000014">
    <property type="protein sequence ID" value="KEO74645.1"/>
    <property type="molecule type" value="Genomic_DNA"/>
</dbReference>
<dbReference type="GO" id="GO:0016491">
    <property type="term" value="F:oxidoreductase activity"/>
    <property type="evidence" value="ECO:0007669"/>
    <property type="project" value="UniProtKB-KW"/>
</dbReference>
<evidence type="ECO:0000256" key="1">
    <source>
        <dbReference type="ARBA" id="ARBA00001974"/>
    </source>
</evidence>
<dbReference type="PANTHER" id="PTHR13847">
    <property type="entry name" value="SARCOSINE DEHYDROGENASE-RELATED"/>
    <property type="match status" value="1"/>
</dbReference>